<gene>
    <name evidence="5" type="ORF">N0V93_010343</name>
</gene>
<sequence length="1025" mass="111686">MHAYCSTIDHFVKPGTRCVQPLAIAAHFGLDEIVEALLGSTGADKWPALEEAARKGHSSTIAKLLNPSAKDFEISDPRLQRLIDVAASSGVNRVVEQILEHVSEARSAADATSPWLSRVLLKAYWLDNESLLEFALDHGADLDAVLEPAALNPIGPIELAVLTNASGAVHVFLTRDINITIENGISRESLIDMLHQNPHSSEDMLNTVLDKTGLTPGSSNKEGRWTILQNVARWGRPILLRLLLFRGSCSKYIDSGSPAPLLLAAKGKKWRTLEILLHHHASTDILDRSGSALYYAVDHGNKDICRLLFENHIDANLTAPGSTPPLFIAVQFQDLDLVNLLLDNNANIEIRESTEKLGRTPLLLAARTGGKEIVELLVSRGADVTARAANGWTPLYIAACFNRVKIVKVLLEASGSDLFANCGWGKWTPLHAAYDCPEVMALLLDKGADPTKKYKADLSPLVLAASYANSAAVVEVMVKWPGLRRDDLSDALLQAVRTTQRVCADIVGLLLEAGANVNHTSRSGFSVLALAISRGADEEVVKTILQYRPELESEDKPNGTPLLCIRLGTPRACLKLLVNAGANLGALDEDINSPLAVAVMAKNWDCVMYLLMKPGAIDTINIAGRFGTPLHLACQHSNVSVNNIKRLVECGANVNASLKGRLVDTPLATTCLRFGNSLAPDKEATIQYLLEKCQASVAASGDWQMTPLHFAGYACSAKIVAMFMERSADVHATDVYGRKPLHLACYNSIAVIEAMGYTDYDFASKDKSGRTPLHCAVLSGDADVVKYVLDRSAAAGVSVDVEDDNGWTPLLWAARSTLGYHWKEVRTAHSENIVRLLLDSKADPSARGTVRRKLEDVKWSPTDIAVYSGASQSLLSKFPKEQIMEAKITAAGKSRSGWCDFCMVVSPSGSVYSLPQHARCYLFISRYWIIDLHVQRLIEPSFHCQECPEFDFCCVCNGFKEVLHPDHEFEQRGFFEADTGALEGRPATETGPVGVNEEVLGSEASQSVEVDSDEDRVVSDDEEEK</sequence>
<comment type="caution">
    <text evidence="5">The sequence shown here is derived from an EMBL/GenBank/DDBJ whole genome shotgun (WGS) entry which is preliminary data.</text>
</comment>
<feature type="repeat" description="ANK" evidence="3">
    <location>
        <begin position="703"/>
        <end position="735"/>
    </location>
</feature>
<dbReference type="PANTHER" id="PTHR24126">
    <property type="entry name" value="ANKYRIN REPEAT, PH AND SEC7 DOMAIN CONTAINING PROTEIN SECG-RELATED"/>
    <property type="match status" value="1"/>
</dbReference>
<dbReference type="Pfam" id="PF12796">
    <property type="entry name" value="Ank_2"/>
    <property type="match status" value="4"/>
</dbReference>
<dbReference type="PRINTS" id="PR01415">
    <property type="entry name" value="ANKYRIN"/>
</dbReference>
<dbReference type="PANTHER" id="PTHR24126:SF14">
    <property type="entry name" value="ANK_REP_REGION DOMAIN-CONTAINING PROTEIN"/>
    <property type="match status" value="1"/>
</dbReference>
<evidence type="ECO:0000313" key="6">
    <source>
        <dbReference type="Proteomes" id="UP001140453"/>
    </source>
</evidence>
<feature type="region of interest" description="Disordered" evidence="4">
    <location>
        <begin position="1002"/>
        <end position="1025"/>
    </location>
</feature>
<feature type="compositionally biased region" description="Acidic residues" evidence="4">
    <location>
        <begin position="1010"/>
        <end position="1025"/>
    </location>
</feature>
<dbReference type="PROSITE" id="PS50297">
    <property type="entry name" value="ANK_REP_REGION"/>
    <property type="match status" value="4"/>
</dbReference>
<feature type="repeat" description="ANK" evidence="3">
    <location>
        <begin position="321"/>
        <end position="353"/>
    </location>
</feature>
<organism evidence="5 6">
    <name type="scientific">Gnomoniopsis smithogilvyi</name>
    <dbReference type="NCBI Taxonomy" id="1191159"/>
    <lineage>
        <taxon>Eukaryota</taxon>
        <taxon>Fungi</taxon>
        <taxon>Dikarya</taxon>
        <taxon>Ascomycota</taxon>
        <taxon>Pezizomycotina</taxon>
        <taxon>Sordariomycetes</taxon>
        <taxon>Sordariomycetidae</taxon>
        <taxon>Diaporthales</taxon>
        <taxon>Gnomoniaceae</taxon>
        <taxon>Gnomoniopsis</taxon>
    </lineage>
</organism>
<evidence type="ECO:0008006" key="7">
    <source>
        <dbReference type="Google" id="ProtNLM"/>
    </source>
</evidence>
<dbReference type="EMBL" id="JAPEVB010000008">
    <property type="protein sequence ID" value="KAJ4385282.1"/>
    <property type="molecule type" value="Genomic_DNA"/>
</dbReference>
<dbReference type="Proteomes" id="UP001140453">
    <property type="component" value="Unassembled WGS sequence"/>
</dbReference>
<evidence type="ECO:0000313" key="5">
    <source>
        <dbReference type="EMBL" id="KAJ4385282.1"/>
    </source>
</evidence>
<evidence type="ECO:0000256" key="1">
    <source>
        <dbReference type="ARBA" id="ARBA00022737"/>
    </source>
</evidence>
<feature type="repeat" description="ANK" evidence="3">
    <location>
        <begin position="390"/>
        <end position="412"/>
    </location>
</feature>
<dbReference type="PROSITE" id="PS50088">
    <property type="entry name" value="ANK_REPEAT"/>
    <property type="match status" value="6"/>
</dbReference>
<dbReference type="SUPFAM" id="SSF48403">
    <property type="entry name" value="Ankyrin repeat"/>
    <property type="match status" value="4"/>
</dbReference>
<protein>
    <recommendedName>
        <fullName evidence="7">Ankyrin</fullName>
    </recommendedName>
</protein>
<reference evidence="5" key="1">
    <citation type="submission" date="2022-10" db="EMBL/GenBank/DDBJ databases">
        <title>Tapping the CABI collections for fungal endophytes: first genome assemblies for Collariella, Neodidymelliopsis, Ascochyta clinopodiicola, Didymella pomorum, Didymosphaeria variabile, Neocosmospora piperis and Neocucurbitaria cava.</title>
        <authorList>
            <person name="Hill R."/>
        </authorList>
    </citation>
    <scope>NUCLEOTIDE SEQUENCE</scope>
    <source>
        <strain evidence="5">IMI 355082</strain>
    </source>
</reference>
<dbReference type="InterPro" id="IPR036770">
    <property type="entry name" value="Ankyrin_rpt-contain_sf"/>
</dbReference>
<dbReference type="InterPro" id="IPR002110">
    <property type="entry name" value="Ankyrin_rpt"/>
</dbReference>
<evidence type="ECO:0000256" key="2">
    <source>
        <dbReference type="ARBA" id="ARBA00023043"/>
    </source>
</evidence>
<evidence type="ECO:0000256" key="3">
    <source>
        <dbReference type="PROSITE-ProRule" id="PRU00023"/>
    </source>
</evidence>
<dbReference type="Pfam" id="PF00023">
    <property type="entry name" value="Ank"/>
    <property type="match status" value="1"/>
</dbReference>
<feature type="repeat" description="ANK" evidence="3">
    <location>
        <begin position="768"/>
        <end position="800"/>
    </location>
</feature>
<keyword evidence="1" id="KW-0677">Repeat</keyword>
<feature type="repeat" description="ANK" evidence="3">
    <location>
        <begin position="625"/>
        <end position="659"/>
    </location>
</feature>
<keyword evidence="6" id="KW-1185">Reference proteome</keyword>
<dbReference type="AlphaFoldDB" id="A0A9W8YJW6"/>
<name>A0A9W8YJW6_9PEZI</name>
<dbReference type="Gene3D" id="1.25.40.20">
    <property type="entry name" value="Ankyrin repeat-containing domain"/>
    <property type="match status" value="6"/>
</dbReference>
<evidence type="ECO:0000256" key="4">
    <source>
        <dbReference type="SAM" id="MobiDB-lite"/>
    </source>
</evidence>
<proteinExistence type="predicted"/>
<feature type="repeat" description="ANK" evidence="3">
    <location>
        <begin position="357"/>
        <end position="389"/>
    </location>
</feature>
<accession>A0A9W8YJW6</accession>
<keyword evidence="2 3" id="KW-0040">ANK repeat</keyword>
<dbReference type="SMART" id="SM00248">
    <property type="entry name" value="ANK"/>
    <property type="match status" value="17"/>
</dbReference>
<dbReference type="OrthoDB" id="10252171at2759"/>